<gene>
    <name evidence="2" type="ORF">MKQ68_24170</name>
</gene>
<dbReference type="Proteomes" id="UP001162741">
    <property type="component" value="Chromosome"/>
</dbReference>
<evidence type="ECO:0000259" key="1">
    <source>
        <dbReference type="Pfam" id="PF13648"/>
    </source>
</evidence>
<proteinExistence type="predicted"/>
<reference evidence="2" key="1">
    <citation type="submission" date="2022-10" db="EMBL/GenBank/DDBJ databases">
        <title>Chitinophaga sp. nov., isolated from soil.</title>
        <authorList>
            <person name="Jeon C.O."/>
        </authorList>
    </citation>
    <scope>NUCLEOTIDE SEQUENCE</scope>
    <source>
        <strain evidence="2">R8</strain>
    </source>
</reference>
<dbReference type="InterPro" id="IPR024311">
    <property type="entry name" value="Lipocalin-like"/>
</dbReference>
<dbReference type="EMBL" id="CP107006">
    <property type="protein sequence ID" value="UYQ93183.1"/>
    <property type="molecule type" value="Genomic_DNA"/>
</dbReference>
<sequence>MKKVMIIVAAIATTLFACEKEETIDNASTAAAFLKAGEWVPTTIDQNPVTSPAGKLLYNPVLECQKDDTYKFSADSMTVNKGATLCGGDETGYQVKYSMDFNRRKITINGVEYMLGEVTPKQLKYYVRLSSQAGYDYQVYIFTHAK</sequence>
<keyword evidence="3" id="KW-1185">Reference proteome</keyword>
<protein>
    <recommendedName>
        <fullName evidence="1">Lipocalin-like domain-containing protein</fullName>
    </recommendedName>
</protein>
<name>A0ABY6J0J1_9BACT</name>
<dbReference type="PROSITE" id="PS51257">
    <property type="entry name" value="PROKAR_LIPOPROTEIN"/>
    <property type="match status" value="1"/>
</dbReference>
<accession>A0ABY6J0J1</accession>
<dbReference type="Pfam" id="PF13648">
    <property type="entry name" value="Lipocalin_4"/>
    <property type="match status" value="1"/>
</dbReference>
<feature type="domain" description="Lipocalin-like" evidence="1">
    <location>
        <begin position="37"/>
        <end position="110"/>
    </location>
</feature>
<evidence type="ECO:0000313" key="3">
    <source>
        <dbReference type="Proteomes" id="UP001162741"/>
    </source>
</evidence>
<evidence type="ECO:0000313" key="2">
    <source>
        <dbReference type="EMBL" id="UYQ93183.1"/>
    </source>
</evidence>
<organism evidence="2 3">
    <name type="scientific">Chitinophaga horti</name>
    <dbReference type="NCBI Taxonomy" id="2920382"/>
    <lineage>
        <taxon>Bacteria</taxon>
        <taxon>Pseudomonadati</taxon>
        <taxon>Bacteroidota</taxon>
        <taxon>Chitinophagia</taxon>
        <taxon>Chitinophagales</taxon>
        <taxon>Chitinophagaceae</taxon>
        <taxon>Chitinophaga</taxon>
    </lineage>
</organism>
<dbReference type="RefSeq" id="WP_244845027.1">
    <property type="nucleotide sequence ID" value="NZ_CP107006.1"/>
</dbReference>